<evidence type="ECO:0000256" key="1">
    <source>
        <dbReference type="SAM" id="MobiDB-lite"/>
    </source>
</evidence>
<dbReference type="EMBL" id="CAJMWS010000319">
    <property type="protein sequence ID" value="CAE6418222.1"/>
    <property type="molecule type" value="Genomic_DNA"/>
</dbReference>
<feature type="region of interest" description="Disordered" evidence="1">
    <location>
        <begin position="463"/>
        <end position="525"/>
    </location>
</feature>
<proteinExistence type="predicted"/>
<feature type="compositionally biased region" description="Low complexity" evidence="1">
    <location>
        <begin position="375"/>
        <end position="386"/>
    </location>
</feature>
<accession>A0A8H2X565</accession>
<name>A0A8H2X565_9AGAM</name>
<feature type="compositionally biased region" description="Polar residues" evidence="1">
    <location>
        <begin position="319"/>
        <end position="332"/>
    </location>
</feature>
<organism evidence="2 3">
    <name type="scientific">Rhizoctonia solani</name>
    <dbReference type="NCBI Taxonomy" id="456999"/>
    <lineage>
        <taxon>Eukaryota</taxon>
        <taxon>Fungi</taxon>
        <taxon>Dikarya</taxon>
        <taxon>Basidiomycota</taxon>
        <taxon>Agaricomycotina</taxon>
        <taxon>Agaricomycetes</taxon>
        <taxon>Cantharellales</taxon>
        <taxon>Ceratobasidiaceae</taxon>
        <taxon>Rhizoctonia</taxon>
    </lineage>
</organism>
<evidence type="ECO:0000313" key="3">
    <source>
        <dbReference type="Proteomes" id="UP000663846"/>
    </source>
</evidence>
<feature type="compositionally biased region" description="Acidic residues" evidence="1">
    <location>
        <begin position="477"/>
        <end position="494"/>
    </location>
</feature>
<sequence length="525" mass="57330">MSVLSASSLSASDISFTRRVKPLPKRRRTSPRKPEVESYIATADPPLTISTYYHPISSGRIDRLKQESNVTPPRSPASNKLSSVPAPSRVPDDADGEGDCTDHIQQPNNTKKRKVPAATVAVARGSAFMRDNGDLIDDDSSQDSRSNLLGKTMGDTGASTTQEFDYQPVTARRKQVSLVTVATLRLKELLRVRRKAMTAAICEDLDPLALEFALSVPFARPPTQPPLRAWSYGPKFRRRPLNRTTLSFQKEPCFSNDFTFSVPSPIGKRYSTAKKVASGLLLRFQAELARQATTAAEMALKSTSKTSDDFSAERRKVDSNSVHVPSNGSSVDVPSKKPKKPKKKKRSALANASNPHHLRNYVPSRVSHPGGHATSSGQRQSQSNNSLGPLPLKFLSATLSPRQKGRALTGENLGSNLVLPETEWICPFCEYNLFYGDEAALQRAIRSRRKILIRRRNARERAAAAASGGIASKNQDTSDDQDQGESEDDDESFGDCDGLAPDVSLPREVATTGVRQDDRGPHPGG</sequence>
<comment type="caution">
    <text evidence="2">The sequence shown here is derived from an EMBL/GenBank/DDBJ whole genome shotgun (WGS) entry which is preliminary data.</text>
</comment>
<dbReference type="Proteomes" id="UP000663846">
    <property type="component" value="Unassembled WGS sequence"/>
</dbReference>
<feature type="compositionally biased region" description="Low complexity" evidence="1">
    <location>
        <begin position="1"/>
        <end position="12"/>
    </location>
</feature>
<gene>
    <name evidence="2" type="ORF">RDB_LOCUS80920</name>
</gene>
<feature type="region of interest" description="Disordered" evidence="1">
    <location>
        <begin position="66"/>
        <end position="117"/>
    </location>
</feature>
<feature type="compositionally biased region" description="Basic residues" evidence="1">
    <location>
        <begin position="18"/>
        <end position="31"/>
    </location>
</feature>
<feature type="region of interest" description="Disordered" evidence="1">
    <location>
        <begin position="300"/>
        <end position="392"/>
    </location>
</feature>
<reference evidence="2" key="1">
    <citation type="submission" date="2021-01" db="EMBL/GenBank/DDBJ databases">
        <authorList>
            <person name="Kaushik A."/>
        </authorList>
    </citation>
    <scope>NUCLEOTIDE SEQUENCE</scope>
    <source>
        <strain evidence="2">AG1-1C</strain>
    </source>
</reference>
<feature type="compositionally biased region" description="Basic residues" evidence="1">
    <location>
        <begin position="336"/>
        <end position="347"/>
    </location>
</feature>
<protein>
    <submittedName>
        <fullName evidence="2">Uncharacterized protein</fullName>
    </submittedName>
</protein>
<feature type="compositionally biased region" description="Basic and acidic residues" evidence="1">
    <location>
        <begin position="306"/>
        <end position="318"/>
    </location>
</feature>
<dbReference type="AlphaFoldDB" id="A0A8H2X565"/>
<feature type="region of interest" description="Disordered" evidence="1">
    <location>
        <begin position="1"/>
        <end position="41"/>
    </location>
</feature>
<feature type="compositionally biased region" description="Polar residues" evidence="1">
    <location>
        <begin position="67"/>
        <end position="82"/>
    </location>
</feature>
<feature type="compositionally biased region" description="Basic and acidic residues" evidence="1">
    <location>
        <begin position="515"/>
        <end position="525"/>
    </location>
</feature>
<evidence type="ECO:0000313" key="2">
    <source>
        <dbReference type="EMBL" id="CAE6418222.1"/>
    </source>
</evidence>